<reference evidence="1 2" key="1">
    <citation type="submission" date="2015-04" db="EMBL/GenBank/DDBJ databases">
        <title>Complete genome sequence of Schizopora paradoxa KUC8140, a cosmopolitan wood degrader in East Asia.</title>
        <authorList>
            <consortium name="DOE Joint Genome Institute"/>
            <person name="Min B."/>
            <person name="Park H."/>
            <person name="Jang Y."/>
            <person name="Kim J.-J."/>
            <person name="Kim K.H."/>
            <person name="Pangilinan J."/>
            <person name="Lipzen A."/>
            <person name="Riley R."/>
            <person name="Grigoriev I.V."/>
            <person name="Spatafora J.W."/>
            <person name="Choi I.-G."/>
        </authorList>
    </citation>
    <scope>NUCLEOTIDE SEQUENCE [LARGE SCALE GENOMIC DNA]</scope>
    <source>
        <strain evidence="1 2">KUC8140</strain>
    </source>
</reference>
<name>A0A0H2S2G7_9AGAM</name>
<dbReference type="InterPro" id="IPR011333">
    <property type="entry name" value="SKP1/BTB/POZ_sf"/>
</dbReference>
<evidence type="ECO:0008006" key="3">
    <source>
        <dbReference type="Google" id="ProtNLM"/>
    </source>
</evidence>
<dbReference type="InParanoid" id="A0A0H2S2G7"/>
<evidence type="ECO:0000313" key="1">
    <source>
        <dbReference type="EMBL" id="KLO18505.1"/>
    </source>
</evidence>
<proteinExistence type="predicted"/>
<dbReference type="Gene3D" id="3.30.710.10">
    <property type="entry name" value="Potassium Channel Kv1.1, Chain A"/>
    <property type="match status" value="1"/>
</dbReference>
<organism evidence="1 2">
    <name type="scientific">Schizopora paradoxa</name>
    <dbReference type="NCBI Taxonomy" id="27342"/>
    <lineage>
        <taxon>Eukaryota</taxon>
        <taxon>Fungi</taxon>
        <taxon>Dikarya</taxon>
        <taxon>Basidiomycota</taxon>
        <taxon>Agaricomycotina</taxon>
        <taxon>Agaricomycetes</taxon>
        <taxon>Hymenochaetales</taxon>
        <taxon>Schizoporaceae</taxon>
        <taxon>Schizopora</taxon>
    </lineage>
</organism>
<protein>
    <recommendedName>
        <fullName evidence="3">BTB domain-containing protein</fullName>
    </recommendedName>
</protein>
<keyword evidence="2" id="KW-1185">Reference proteome</keyword>
<dbReference type="EMBL" id="KQ085894">
    <property type="protein sequence ID" value="KLO18505.1"/>
    <property type="molecule type" value="Genomic_DNA"/>
</dbReference>
<dbReference type="Proteomes" id="UP000053477">
    <property type="component" value="Unassembled WGS sequence"/>
</dbReference>
<dbReference type="AlphaFoldDB" id="A0A0H2S2G7"/>
<dbReference type="OrthoDB" id="3238622at2759"/>
<gene>
    <name evidence="1" type="ORF">SCHPADRAFT_936176</name>
</gene>
<accession>A0A0H2S2G7</accession>
<evidence type="ECO:0000313" key="2">
    <source>
        <dbReference type="Proteomes" id="UP000053477"/>
    </source>
</evidence>
<sequence>MDKESSSVSKRPEVEPKTYKPRHVVLVAENGERYKVDVEDLCRFSSVFSEMVDMPFAPDDGEDAKEPIVQLTEDSGTIQFLVAFLQGRVCSPTLATTPFRVLEVWIAADKYNAPTLQSFLRVYTVAYWDILANDPVYLVHLADRAGWLDLAWKAARETLKIATDSVEQQVSSLKRKGMETHVASRLLELHESRRDSLVELTFKTFKVVILPDDLPSCVCGEVLSSAQIFNATASLAYLHHRIELRPLADFLWEPSFWAQDRFTGTCDNCHSGFWSSDAVVAVSDDSQLSESLATLFPFTISVM</sequence>